<dbReference type="Proteomes" id="UP000307173">
    <property type="component" value="Unassembled WGS sequence"/>
</dbReference>
<keyword evidence="2" id="KW-1133">Transmembrane helix</keyword>
<dbReference type="OrthoDB" id="5419460at2759"/>
<dbReference type="GO" id="GO:0032185">
    <property type="term" value="P:septin cytoskeleton organization"/>
    <property type="evidence" value="ECO:0007669"/>
    <property type="project" value="TreeGrafter"/>
</dbReference>
<dbReference type="PANTHER" id="PTHR36414">
    <property type="entry name" value="PROTEIN SUR7"/>
    <property type="match status" value="1"/>
</dbReference>
<feature type="transmembrane region" description="Helical" evidence="2">
    <location>
        <begin position="117"/>
        <end position="138"/>
    </location>
</feature>
<dbReference type="GO" id="GO:0045121">
    <property type="term" value="C:membrane raft"/>
    <property type="evidence" value="ECO:0007669"/>
    <property type="project" value="TreeGrafter"/>
</dbReference>
<keyword evidence="2" id="KW-0812">Transmembrane</keyword>
<dbReference type="AlphaFoldDB" id="A0A4T0X5A8"/>
<dbReference type="PANTHER" id="PTHR36414:SF1">
    <property type="entry name" value="PROTEIN SUR7"/>
    <property type="match status" value="1"/>
</dbReference>
<dbReference type="Gene3D" id="1.20.140.150">
    <property type="match status" value="1"/>
</dbReference>
<evidence type="ECO:0008006" key="5">
    <source>
        <dbReference type="Google" id="ProtNLM"/>
    </source>
</evidence>
<feature type="region of interest" description="Disordered" evidence="1">
    <location>
        <begin position="225"/>
        <end position="256"/>
    </location>
</feature>
<feature type="compositionally biased region" description="Low complexity" evidence="1">
    <location>
        <begin position="229"/>
        <end position="242"/>
    </location>
</feature>
<dbReference type="EMBL" id="SELW01000129">
    <property type="protein sequence ID" value="TID30638.1"/>
    <property type="molecule type" value="Genomic_DNA"/>
</dbReference>
<feature type="compositionally biased region" description="Polar residues" evidence="1">
    <location>
        <begin position="244"/>
        <end position="253"/>
    </location>
</feature>
<keyword evidence="4" id="KW-1185">Reference proteome</keyword>
<comment type="caution">
    <text evidence="3">The sequence shown here is derived from an EMBL/GenBank/DDBJ whole genome shotgun (WGS) entry which is preliminary data.</text>
</comment>
<sequence>MFIFKVLHRFAALILLAGATLMLLFTVFAGSIEHFPFNRFYWVQADTSGIPSANADVTRWTFWGICHPDSYFQAGTNNCPGLGADVPISPLDNFGNSTGIPQDFITNRDTYYYLSRFSFPFLLLALIFTGVALLLNIFAICSKSMKQASFVMIGLGCLFCTVGACLITAVSALTRNHFKDAGYPAKLNASGFGLVWASTFILMVLGLASCFAVIRKAKKSQDEYMESNPVPATATTPAYVPPNDDQNATQQHEGSGIRFFKIRRNQNKVEQDSLA</sequence>
<dbReference type="GO" id="GO:0005886">
    <property type="term" value="C:plasma membrane"/>
    <property type="evidence" value="ECO:0007669"/>
    <property type="project" value="InterPro"/>
</dbReference>
<protein>
    <recommendedName>
        <fullName evidence="5">Protein SUR7</fullName>
    </recommendedName>
</protein>
<gene>
    <name evidence="3" type="ORF">CANINC_000793</name>
</gene>
<evidence type="ECO:0000256" key="2">
    <source>
        <dbReference type="SAM" id="Phobius"/>
    </source>
</evidence>
<dbReference type="InterPro" id="IPR009571">
    <property type="entry name" value="SUR7/Rim9-like_fungi"/>
</dbReference>
<dbReference type="GO" id="GO:0030866">
    <property type="term" value="P:cortical actin cytoskeleton organization"/>
    <property type="evidence" value="ECO:0007669"/>
    <property type="project" value="TreeGrafter"/>
</dbReference>
<accession>A0A4T0X5A8</accession>
<dbReference type="GO" id="GO:0031505">
    <property type="term" value="P:fungal-type cell wall organization"/>
    <property type="evidence" value="ECO:0007669"/>
    <property type="project" value="TreeGrafter"/>
</dbReference>
<evidence type="ECO:0000256" key="1">
    <source>
        <dbReference type="SAM" id="MobiDB-lite"/>
    </source>
</evidence>
<evidence type="ECO:0000313" key="4">
    <source>
        <dbReference type="Proteomes" id="UP000307173"/>
    </source>
</evidence>
<organism evidence="3 4">
    <name type="scientific">Pichia inconspicua</name>
    <dbReference type="NCBI Taxonomy" id="52247"/>
    <lineage>
        <taxon>Eukaryota</taxon>
        <taxon>Fungi</taxon>
        <taxon>Dikarya</taxon>
        <taxon>Ascomycota</taxon>
        <taxon>Saccharomycotina</taxon>
        <taxon>Pichiomycetes</taxon>
        <taxon>Pichiales</taxon>
        <taxon>Pichiaceae</taxon>
        <taxon>Pichia</taxon>
    </lineage>
</organism>
<dbReference type="GO" id="GO:0006897">
    <property type="term" value="P:endocytosis"/>
    <property type="evidence" value="ECO:0007669"/>
    <property type="project" value="TreeGrafter"/>
</dbReference>
<keyword evidence="2" id="KW-0472">Membrane</keyword>
<dbReference type="Pfam" id="PF06687">
    <property type="entry name" value="SUR7"/>
    <property type="match status" value="1"/>
</dbReference>
<feature type="transmembrane region" description="Helical" evidence="2">
    <location>
        <begin position="193"/>
        <end position="214"/>
    </location>
</feature>
<name>A0A4T0X5A8_9ASCO</name>
<dbReference type="GO" id="GO:0005938">
    <property type="term" value="C:cell cortex"/>
    <property type="evidence" value="ECO:0007669"/>
    <property type="project" value="TreeGrafter"/>
</dbReference>
<proteinExistence type="predicted"/>
<evidence type="ECO:0000313" key="3">
    <source>
        <dbReference type="EMBL" id="TID30638.1"/>
    </source>
</evidence>
<feature type="transmembrane region" description="Helical" evidence="2">
    <location>
        <begin position="150"/>
        <end position="173"/>
    </location>
</feature>
<reference evidence="3 4" key="1">
    <citation type="journal article" date="2019" name="Front. Genet.">
        <title>Whole-Genome Sequencing of the Opportunistic Yeast Pathogen Candida inconspicua Uncovers Its Hybrid Origin.</title>
        <authorList>
            <person name="Mixao V."/>
            <person name="Hansen A.P."/>
            <person name="Saus E."/>
            <person name="Boekhout T."/>
            <person name="Lass-Florl C."/>
            <person name="Gabaldon T."/>
        </authorList>
    </citation>
    <scope>NUCLEOTIDE SEQUENCE [LARGE SCALE GENOMIC DNA]</scope>
    <source>
        <strain evidence="3 4">CBS 180</strain>
    </source>
</reference>